<dbReference type="NCBIfam" id="TIGR02406">
    <property type="entry name" value="ectoine_EctA"/>
    <property type="match status" value="1"/>
</dbReference>
<dbReference type="InterPro" id="IPR049704">
    <property type="entry name" value="Aminotrans_3_PPA_site"/>
</dbReference>
<dbReference type="PROSITE" id="PS51186">
    <property type="entry name" value="GNAT"/>
    <property type="match status" value="1"/>
</dbReference>
<proteinExistence type="inferred from homology"/>
<keyword evidence="16" id="KW-1185">Reference proteome</keyword>
<evidence type="ECO:0000256" key="2">
    <source>
        <dbReference type="ARBA" id="ARBA00004978"/>
    </source>
</evidence>
<dbReference type="CDD" id="cd04301">
    <property type="entry name" value="NAT_SF"/>
    <property type="match status" value="1"/>
</dbReference>
<dbReference type="InterPro" id="IPR000182">
    <property type="entry name" value="GNAT_dom"/>
</dbReference>
<dbReference type="SUPFAM" id="SSF53383">
    <property type="entry name" value="PLP-dependent transferases"/>
    <property type="match status" value="1"/>
</dbReference>
<evidence type="ECO:0000256" key="6">
    <source>
        <dbReference type="ARBA" id="ARBA00022679"/>
    </source>
</evidence>
<dbReference type="InterPro" id="IPR015422">
    <property type="entry name" value="PyrdxlP-dep_Trfase_small"/>
</dbReference>
<dbReference type="CDD" id="cd00610">
    <property type="entry name" value="OAT_like"/>
    <property type="match status" value="1"/>
</dbReference>
<dbReference type="EMBL" id="CAMXCT010000001">
    <property type="protein sequence ID" value="CAI3971499.1"/>
    <property type="molecule type" value="Genomic_DNA"/>
</dbReference>
<dbReference type="GO" id="GO:0033990">
    <property type="term" value="F:ectoine synthase activity"/>
    <property type="evidence" value="ECO:0007669"/>
    <property type="project" value="InterPro"/>
</dbReference>
<organism evidence="13">
    <name type="scientific">Cladocopium goreaui</name>
    <dbReference type="NCBI Taxonomy" id="2562237"/>
    <lineage>
        <taxon>Eukaryota</taxon>
        <taxon>Sar</taxon>
        <taxon>Alveolata</taxon>
        <taxon>Dinophyceae</taxon>
        <taxon>Suessiales</taxon>
        <taxon>Symbiodiniaceae</taxon>
        <taxon>Cladocopium</taxon>
    </lineage>
</organism>
<dbReference type="InterPro" id="IPR001437">
    <property type="entry name" value="Tscrpt_elong_fac_GreA/B_C"/>
</dbReference>
<dbReference type="SUPFAM" id="SSF51197">
    <property type="entry name" value="Clavaminate synthase-like"/>
    <property type="match status" value="1"/>
</dbReference>
<evidence type="ECO:0000313" key="13">
    <source>
        <dbReference type="EMBL" id="CAI3971499.1"/>
    </source>
</evidence>
<dbReference type="InterPro" id="IPR016181">
    <property type="entry name" value="Acyl_CoA_acyltransferase"/>
</dbReference>
<dbReference type="InterPro" id="IPR012772">
    <property type="entry name" value="Ectoine_EctA"/>
</dbReference>
<dbReference type="SUPFAM" id="SSF51182">
    <property type="entry name" value="RmlC-like cupins"/>
    <property type="match status" value="1"/>
</dbReference>
<keyword evidence="5 15" id="KW-0032">Aminotransferase</keyword>
<dbReference type="GO" id="GO:0019491">
    <property type="term" value="P:ectoine biosynthetic process"/>
    <property type="evidence" value="ECO:0007669"/>
    <property type="project" value="InterPro"/>
</dbReference>
<protein>
    <recommendedName>
        <fullName evidence="10">peptidylprolyl isomerase</fullName>
        <ecNumber evidence="10">5.2.1.8</ecNumber>
    </recommendedName>
</protein>
<dbReference type="Gene3D" id="3.10.50.40">
    <property type="match status" value="1"/>
</dbReference>
<dbReference type="Proteomes" id="UP001152797">
    <property type="component" value="Unassembled WGS sequence"/>
</dbReference>
<feature type="domain" description="PPIase FKBP-type" evidence="11">
    <location>
        <begin position="1097"/>
        <end position="1178"/>
    </location>
</feature>
<evidence type="ECO:0000259" key="11">
    <source>
        <dbReference type="PROSITE" id="PS50059"/>
    </source>
</evidence>
<dbReference type="EMBL" id="CAMXCT020000001">
    <property type="protein sequence ID" value="CAL1124874.1"/>
    <property type="molecule type" value="Genomic_DNA"/>
</dbReference>
<keyword evidence="6" id="KW-0808">Transferase</keyword>
<dbReference type="AlphaFoldDB" id="A0A9P1BDM9"/>
<dbReference type="GO" id="GO:0030170">
    <property type="term" value="F:pyridoxal phosphate binding"/>
    <property type="evidence" value="ECO:0007669"/>
    <property type="project" value="InterPro"/>
</dbReference>
<dbReference type="GO" id="GO:0047307">
    <property type="term" value="F:diaminobutyrate-pyruvate transaminase activity"/>
    <property type="evidence" value="ECO:0007669"/>
    <property type="project" value="InterPro"/>
</dbReference>
<feature type="domain" description="N-acetyltransferase" evidence="12">
    <location>
        <begin position="96"/>
        <end position="250"/>
    </location>
</feature>
<comment type="pathway">
    <text evidence="2">Amine and polyamine biosynthesis; ectoine biosynthesis; L-ectoine from L-aspartate 4-semialdehyde: step 2/3.</text>
</comment>
<comment type="catalytic activity">
    <reaction evidence="9">
        <text>L-2,4-diaminobutanoate + acetyl-CoA = (2S)-4-acetamido-2-aminobutanoate + CoA + H(+)</text>
        <dbReference type="Rhea" id="RHEA:16901"/>
        <dbReference type="ChEBI" id="CHEBI:15378"/>
        <dbReference type="ChEBI" id="CHEBI:57287"/>
        <dbReference type="ChEBI" id="CHEBI:57288"/>
        <dbReference type="ChEBI" id="CHEBI:58761"/>
        <dbReference type="ChEBI" id="CHEBI:58929"/>
        <dbReference type="EC" id="2.3.1.178"/>
    </reaction>
</comment>
<dbReference type="GO" id="GO:0033816">
    <property type="term" value="F:diaminobutyrate acetyltransferase activity"/>
    <property type="evidence" value="ECO:0007669"/>
    <property type="project" value="UniProtKB-EC"/>
</dbReference>
<evidence type="ECO:0000256" key="9">
    <source>
        <dbReference type="ARBA" id="ARBA00048924"/>
    </source>
</evidence>
<comment type="catalytic activity">
    <reaction evidence="10">
        <text>[protein]-peptidylproline (omega=180) = [protein]-peptidylproline (omega=0)</text>
        <dbReference type="Rhea" id="RHEA:16237"/>
        <dbReference type="Rhea" id="RHEA-COMP:10747"/>
        <dbReference type="Rhea" id="RHEA-COMP:10748"/>
        <dbReference type="ChEBI" id="CHEBI:83833"/>
        <dbReference type="ChEBI" id="CHEBI:83834"/>
        <dbReference type="EC" id="5.2.1.8"/>
    </reaction>
</comment>
<dbReference type="InterPro" id="IPR010462">
    <property type="entry name" value="Ectoine_synth"/>
</dbReference>
<dbReference type="NCBIfam" id="TIGR00709">
    <property type="entry name" value="dat"/>
    <property type="match status" value="1"/>
</dbReference>
<dbReference type="InterPro" id="IPR012774">
    <property type="entry name" value="EctD"/>
</dbReference>
<dbReference type="InterPro" id="IPR046357">
    <property type="entry name" value="PPIase_dom_sf"/>
</dbReference>
<keyword evidence="10" id="KW-0697">Rotamase</keyword>
<comment type="similarity">
    <text evidence="3">Belongs to the class-III pyridoxal-phosphate-dependent aminotransferase family.</text>
</comment>
<dbReference type="GO" id="GO:0016706">
    <property type="term" value="F:2-oxoglutarate-dependent dioxygenase activity"/>
    <property type="evidence" value="ECO:0007669"/>
    <property type="project" value="InterPro"/>
</dbReference>
<sequence length="1232" mass="135526">MTPLAGGVAQPHETDHDNAELRNLFRECKAETQERPTEDVEYGQASDDTDRHCQQYFFNPLKNSANLFHDAEPAVCNGLVPADNQSTATHASALSVSFRAAELSDAAAIWELVVESKVLDPNSRYCYLLLCRDFSDTCVVACRGSEVVGFVTAYRPPEQPEVVFVWQIGIAKSARRQGLAKRLLHSLVSVPACKEVRFLQATVTPSNEASRGLFESFAEDLDVPCRIRQGFTAEMFDPGEPTNMMEVFAELESEVRSYCRSFPTVFTKAQGHQMWDERGNEYIDFFAGAGSLNYGHNNPKLKEPLLKYIESDGVTHSLDMATTAKREFLQTFNRLVLGPRNMDYKVMFPGPTGTNAVEAALKVARMVTGRPNVMAFTNAFHGMTLGSLALTGNGSKRDAAGVTLTDVTRMPYHGYMGSELDTIDLLEQHLKNTSSGVDLPAALILETVQAEGGVNVSTNPWLRRLQELLKRYEILLIVDDIQVGCGRTGPFFSFESAGLEPDIICLSKSLSGYGVPFAVTLLRPELDVLEPGKHNGTFRGHNLAFVTATAALKNYWAKGELSDDVKRRGQIVRNSLRETAENYGGNVRGRGLIQGLEFRDKDAASEVSREAFERGLIIETSGPQDEVLKVLPPLTISDNALQHGLEIIAESVEAALGAVAEGTDREVGAENWKSRRLLLRSDRMGFSLHDTTIHAGTTTEMHYQNHLEAVYCIEGKGTVTLVDSGEVFEIEAGTVYALDLNDRHILKAEETMRMVCVFNPPLVGPESHDEKGPALSAEDVTAYERNGFHHSQTLFSQDEAEGFLAEAKELAAEVTGPKPGVVIEPGSNAVRSLFRLHRTSDTFRAVAQDPRLVNIARQLLGSEVYVYQSRINFKPAFDGKEFFWHSDFETWHIEDGMPRMRAVSVSISLTDSNEFNGPLMVVPGSHKHYVRCVGATPENHFEKSLKKQEYGVPSQEAMRELVDRGGIVAPKGPPGSGLFFECNLMHGSSGNLSPYPRTNLFIVYNSVENGVHDPYGGTPARPEFLSERDVTPEVFQVVKESQADVLQNKIPVENPMGQALLGKTPGDKVLLSGPEGDIEFSVLEVNQEHLMAQAKNGSTVTVNYTGRLEDGSVFDETQNKEPLRFVLGKDRLIKGFEQAVVGMSPGDSKTVKLPPEDAYGQKRDEMMVSVDRGKIPQDVQPQVGQRVELKQQDGSPIGATVTEVTDSTIVVDANHPLAGHSLTFDISMVEVS</sequence>
<dbReference type="CDD" id="cd06978">
    <property type="entry name" value="cupin_EctC"/>
    <property type="match status" value="1"/>
</dbReference>
<evidence type="ECO:0000256" key="1">
    <source>
        <dbReference type="ARBA" id="ARBA00001933"/>
    </source>
</evidence>
<dbReference type="PROSITE" id="PS00600">
    <property type="entry name" value="AA_TRANSFER_CLASS_3"/>
    <property type="match status" value="1"/>
</dbReference>
<dbReference type="InterPro" id="IPR001179">
    <property type="entry name" value="PPIase_FKBP_dom"/>
</dbReference>
<comment type="cofactor">
    <cofactor evidence="1">
        <name>pyridoxal 5'-phosphate</name>
        <dbReference type="ChEBI" id="CHEBI:597326"/>
    </cofactor>
</comment>
<dbReference type="PANTHER" id="PTHR43552">
    <property type="entry name" value="DIAMINOBUTYRATE--2-OXOGLUTARATE AMINOTRANSFERASE"/>
    <property type="match status" value="1"/>
</dbReference>
<dbReference type="Pfam" id="PF00583">
    <property type="entry name" value="Acetyltransf_1"/>
    <property type="match status" value="1"/>
</dbReference>
<dbReference type="PANTHER" id="PTHR43552:SF2">
    <property type="entry name" value="DIAMINOBUTYRATE--2-OXOGLUTARATE TRANSAMINASE"/>
    <property type="match status" value="1"/>
</dbReference>
<evidence type="ECO:0000256" key="5">
    <source>
        <dbReference type="ARBA" id="ARBA00022576"/>
    </source>
</evidence>
<evidence type="ECO:0000259" key="12">
    <source>
        <dbReference type="PROSITE" id="PS51186"/>
    </source>
</evidence>
<dbReference type="InterPro" id="IPR015421">
    <property type="entry name" value="PyrdxlP-dep_Trfase_major"/>
</dbReference>
<reference evidence="14" key="2">
    <citation type="submission" date="2024-04" db="EMBL/GenBank/DDBJ databases">
        <authorList>
            <person name="Chen Y."/>
            <person name="Shah S."/>
            <person name="Dougan E. K."/>
            <person name="Thang M."/>
            <person name="Chan C."/>
        </authorList>
    </citation>
    <scope>NUCLEOTIDE SEQUENCE [LARGE SCALE GENOMIC DNA]</scope>
</reference>
<dbReference type="Pfam" id="PF00254">
    <property type="entry name" value="FKBP_C"/>
    <property type="match status" value="1"/>
</dbReference>
<dbReference type="Gene3D" id="2.60.120.620">
    <property type="entry name" value="q2cbj1_9rhob like domain"/>
    <property type="match status" value="1"/>
</dbReference>
<dbReference type="SUPFAM" id="SSF55729">
    <property type="entry name" value="Acyl-CoA N-acyltransferases (Nat)"/>
    <property type="match status" value="1"/>
</dbReference>
<dbReference type="InterPro" id="IPR015424">
    <property type="entry name" value="PyrdxlP-dep_Trfase"/>
</dbReference>
<dbReference type="Pfam" id="PF06339">
    <property type="entry name" value="Ectoine_synth"/>
    <property type="match status" value="1"/>
</dbReference>
<dbReference type="EMBL" id="CAMXCT030000001">
    <property type="protein sequence ID" value="CAL4758811.1"/>
    <property type="molecule type" value="Genomic_DNA"/>
</dbReference>
<evidence type="ECO:0000256" key="8">
    <source>
        <dbReference type="ARBA" id="ARBA00023315"/>
    </source>
</evidence>
<name>A0A9P1BDM9_9DINO</name>
<dbReference type="HAMAP" id="MF_01255">
    <property type="entry name" value="Ectoine_synth"/>
    <property type="match status" value="1"/>
</dbReference>
<dbReference type="Pfam" id="PF00202">
    <property type="entry name" value="Aminotran_3"/>
    <property type="match status" value="1"/>
</dbReference>
<dbReference type="InterPro" id="IPR005814">
    <property type="entry name" value="Aminotrans_3"/>
</dbReference>
<comment type="caution">
    <text evidence="13">The sequence shown here is derived from an EMBL/GenBank/DDBJ whole genome shotgun (WGS) entry which is preliminary data.</text>
</comment>
<dbReference type="NCBIfam" id="NF006733">
    <property type="entry name" value="PRK09264.1"/>
    <property type="match status" value="1"/>
</dbReference>
<keyword evidence="7" id="KW-0663">Pyridoxal phosphate</keyword>
<dbReference type="NCBIfam" id="NF009806">
    <property type="entry name" value="PRK13290.1"/>
    <property type="match status" value="1"/>
</dbReference>
<dbReference type="Gene3D" id="3.40.630.30">
    <property type="match status" value="1"/>
</dbReference>
<keyword evidence="10" id="KW-0413">Isomerase</keyword>
<evidence type="ECO:0000256" key="10">
    <source>
        <dbReference type="PROSITE-ProRule" id="PRU00277"/>
    </source>
</evidence>
<evidence type="ECO:0000256" key="3">
    <source>
        <dbReference type="ARBA" id="ARBA00008954"/>
    </source>
</evidence>
<dbReference type="Pfam" id="PF01272">
    <property type="entry name" value="GreA_GreB"/>
    <property type="match status" value="1"/>
</dbReference>
<dbReference type="SUPFAM" id="SSF54534">
    <property type="entry name" value="FKBP-like"/>
    <property type="match status" value="2"/>
</dbReference>
<evidence type="ECO:0000313" key="14">
    <source>
        <dbReference type="EMBL" id="CAL1124874.1"/>
    </source>
</evidence>
<dbReference type="InterPro" id="IPR008775">
    <property type="entry name" value="Phytyl_CoA_dOase-like"/>
</dbReference>
<dbReference type="InterPro" id="IPR011051">
    <property type="entry name" value="RmlC_Cupin_sf"/>
</dbReference>
<dbReference type="Gene3D" id="3.90.1150.10">
    <property type="entry name" value="Aspartate Aminotransferase, domain 1"/>
    <property type="match status" value="1"/>
</dbReference>
<evidence type="ECO:0000256" key="7">
    <source>
        <dbReference type="ARBA" id="ARBA00022898"/>
    </source>
</evidence>
<evidence type="ECO:0000256" key="4">
    <source>
        <dbReference type="ARBA" id="ARBA00010712"/>
    </source>
</evidence>
<comment type="similarity">
    <text evidence="4">Belongs to the acetyltransferase family. EctA subfamily.</text>
</comment>
<evidence type="ECO:0000313" key="15">
    <source>
        <dbReference type="EMBL" id="CAL4758811.1"/>
    </source>
</evidence>
<keyword evidence="8" id="KW-0012">Acyltransferase</keyword>
<dbReference type="EC" id="5.2.1.8" evidence="10"/>
<dbReference type="OrthoDB" id="2328924at2759"/>
<accession>A0A9P1BDM9</accession>
<dbReference type="NCBIfam" id="TIGR02407">
    <property type="entry name" value="ectoine_ectB"/>
    <property type="match status" value="1"/>
</dbReference>
<dbReference type="GO" id="GO:0003755">
    <property type="term" value="F:peptidyl-prolyl cis-trans isomerase activity"/>
    <property type="evidence" value="ECO:0007669"/>
    <property type="project" value="UniProtKB-KW"/>
</dbReference>
<reference evidence="13" key="1">
    <citation type="submission" date="2022-10" db="EMBL/GenBank/DDBJ databases">
        <authorList>
            <person name="Chen Y."/>
            <person name="Dougan E. K."/>
            <person name="Chan C."/>
            <person name="Rhodes N."/>
            <person name="Thang M."/>
        </authorList>
    </citation>
    <scope>NUCLEOTIDE SEQUENCE</scope>
</reference>
<evidence type="ECO:0000313" key="16">
    <source>
        <dbReference type="Proteomes" id="UP001152797"/>
    </source>
</evidence>
<gene>
    <name evidence="13" type="ORF">C1SCF055_LOCUS89</name>
</gene>
<dbReference type="Pfam" id="PF05721">
    <property type="entry name" value="PhyH"/>
    <property type="match status" value="1"/>
</dbReference>
<dbReference type="InterPro" id="IPR004637">
    <property type="entry name" value="Dat"/>
</dbReference>
<dbReference type="PROSITE" id="PS50059">
    <property type="entry name" value="FKBP_PPIASE"/>
    <property type="match status" value="1"/>
</dbReference>
<dbReference type="InterPro" id="IPR012773">
    <property type="entry name" value="Ectoine_EctB"/>
</dbReference>
<dbReference type="NCBIfam" id="TIGR02408">
    <property type="entry name" value="ectoine_ThpD"/>
    <property type="match status" value="1"/>
</dbReference>
<dbReference type="GO" id="GO:0003677">
    <property type="term" value="F:DNA binding"/>
    <property type="evidence" value="ECO:0007669"/>
    <property type="project" value="InterPro"/>
</dbReference>
<dbReference type="Gene3D" id="3.40.640.10">
    <property type="entry name" value="Type I PLP-dependent aspartate aminotransferase-like (Major domain)"/>
    <property type="match status" value="1"/>
</dbReference>
<dbReference type="GO" id="GO:0032784">
    <property type="term" value="P:regulation of DNA-templated transcription elongation"/>
    <property type="evidence" value="ECO:0007669"/>
    <property type="project" value="InterPro"/>
</dbReference>